<evidence type="ECO:0000259" key="1">
    <source>
        <dbReference type="Pfam" id="PF24764"/>
    </source>
</evidence>
<name>A0A292PXN0_9PEZI</name>
<dbReference type="Pfam" id="PF24764">
    <property type="entry name" value="rva_4"/>
    <property type="match status" value="1"/>
</dbReference>
<dbReference type="Proteomes" id="UP001412239">
    <property type="component" value="Unassembled WGS sequence"/>
</dbReference>
<reference evidence="2" key="1">
    <citation type="submission" date="2015-10" db="EMBL/GenBank/DDBJ databases">
        <authorList>
            <person name="Regsiter A."/>
            <person name="william w."/>
        </authorList>
    </citation>
    <scope>NUCLEOTIDE SEQUENCE</scope>
    <source>
        <strain evidence="2">Montdore</strain>
    </source>
</reference>
<dbReference type="EMBL" id="LN891021">
    <property type="protein sequence ID" value="CUS11455.1"/>
    <property type="molecule type" value="Genomic_DNA"/>
</dbReference>
<protein>
    <recommendedName>
        <fullName evidence="1">Integrase core domain-containing protein</fullName>
    </recommendedName>
</protein>
<accession>A0A292PXN0</accession>
<sequence>MKFAEWEFTKKQESLHHDLELVKKIKELWARNLSSTNILRCLQYDGWHLSPTQLKNLRLHPDLRLLIGTAHTPEARLEAAIQAETYVREHLISGQAIQYGRQYTLNNIRLMKYLLTIFNFRHQIQAAMKTVDPEGVAERGRFLGNTRERREFSIKGPNRILSIYGHDKLSRFGFEIYGAIDAYSRYIVWCYVGISNRTAVSVNKQYLCLLRTTLHMPKVIRSDKGDETVLLAESHLSLRRANHPDLPFEKAYSYGKSTKNQRIEAWWNILTEGQTQAWKVYFAQLESDGYFNGGDLDKSCLQFLYMKIIRSHIHRFVEIHNSHPIRLQRKREHYLPTGQPFLLYYYPESGKDYKEKVNESLLAALEAEVSEFDLDEYLPISTLALYQGFLDEGGYPDEFSYSDPHHREAYLYLRDRVSDYI</sequence>
<dbReference type="PANTHER" id="PTHR46791">
    <property type="entry name" value="EXPRESSED PROTEIN"/>
    <property type="match status" value="1"/>
</dbReference>
<dbReference type="PANTHER" id="PTHR46791:SF5">
    <property type="entry name" value="CLR5 DOMAIN-CONTAINING PROTEIN-RELATED"/>
    <property type="match status" value="1"/>
</dbReference>
<proteinExistence type="predicted"/>
<dbReference type="AlphaFoldDB" id="A0A292PXN0"/>
<organism evidence="2 3">
    <name type="scientific">Tuber aestivum</name>
    <name type="common">summer truffle</name>
    <dbReference type="NCBI Taxonomy" id="59557"/>
    <lineage>
        <taxon>Eukaryota</taxon>
        <taxon>Fungi</taxon>
        <taxon>Dikarya</taxon>
        <taxon>Ascomycota</taxon>
        <taxon>Pezizomycotina</taxon>
        <taxon>Pezizomycetes</taxon>
        <taxon>Pezizales</taxon>
        <taxon>Tuberaceae</taxon>
        <taxon>Tuber</taxon>
    </lineage>
</organism>
<dbReference type="InterPro" id="IPR058913">
    <property type="entry name" value="Integrase_dom_put"/>
</dbReference>
<evidence type="ECO:0000313" key="2">
    <source>
        <dbReference type="EMBL" id="CUS11455.1"/>
    </source>
</evidence>
<evidence type="ECO:0000313" key="3">
    <source>
        <dbReference type="Proteomes" id="UP001412239"/>
    </source>
</evidence>
<feature type="domain" description="Integrase core" evidence="1">
    <location>
        <begin position="152"/>
        <end position="331"/>
    </location>
</feature>
<feature type="non-terminal residue" evidence="2">
    <location>
        <position position="1"/>
    </location>
</feature>
<keyword evidence="3" id="KW-1185">Reference proteome</keyword>
<gene>
    <name evidence="2" type="ORF">GSTUAT00004472001</name>
</gene>